<keyword evidence="6" id="KW-1185">Reference proteome</keyword>
<dbReference type="AlphaFoldDB" id="A0A1X3DIG6"/>
<protein>
    <submittedName>
        <fullName evidence="3">Polyisoprenoid-binding protein</fullName>
    </submittedName>
</protein>
<feature type="chain" id="PRO_5010868763" evidence="1">
    <location>
        <begin position="20"/>
        <end position="187"/>
    </location>
</feature>
<dbReference type="PANTHER" id="PTHR34406:SF2">
    <property type="entry name" value="PERIPLASMIC PROTEIN"/>
    <property type="match status" value="1"/>
</dbReference>
<comment type="caution">
    <text evidence="3">The sequence shown here is derived from an EMBL/GenBank/DDBJ whole genome shotgun (WGS) entry which is preliminary data.</text>
</comment>
<evidence type="ECO:0000313" key="3">
    <source>
        <dbReference type="EMBL" id="OSI22407.1"/>
    </source>
</evidence>
<dbReference type="Gene3D" id="2.40.128.110">
    <property type="entry name" value="Lipid/polyisoprenoid-binding, YceI-like"/>
    <property type="match status" value="1"/>
</dbReference>
<evidence type="ECO:0000313" key="5">
    <source>
        <dbReference type="Proteomes" id="UP000193303"/>
    </source>
</evidence>
<dbReference type="SUPFAM" id="SSF101874">
    <property type="entry name" value="YceI-like"/>
    <property type="match status" value="1"/>
</dbReference>
<dbReference type="EMBL" id="MTAB01000009">
    <property type="protein sequence ID" value="OSI22407.1"/>
    <property type="molecule type" value="Genomic_DNA"/>
</dbReference>
<dbReference type="Pfam" id="PF04264">
    <property type="entry name" value="YceI"/>
    <property type="match status" value="1"/>
</dbReference>
<keyword evidence="1" id="KW-0732">Signal</keyword>
<dbReference type="RefSeq" id="WP_054598810.1">
    <property type="nucleotide sequence ID" value="NZ_CP091509.1"/>
</dbReference>
<dbReference type="Proteomes" id="UP000193346">
    <property type="component" value="Unassembled WGS sequence"/>
</dbReference>
<organism evidence="3 5">
    <name type="scientific">Neisseria dumasiana</name>
    <dbReference type="NCBI Taxonomy" id="1931275"/>
    <lineage>
        <taxon>Bacteria</taxon>
        <taxon>Pseudomonadati</taxon>
        <taxon>Pseudomonadota</taxon>
        <taxon>Betaproteobacteria</taxon>
        <taxon>Neisseriales</taxon>
        <taxon>Neisseriaceae</taxon>
        <taxon>Neisseria</taxon>
    </lineage>
</organism>
<accession>A0A1X3DIG6</accession>
<name>A0A1X3DIG6_9NEIS</name>
<gene>
    <name evidence="3" type="ORF">BV912_05405</name>
    <name evidence="4" type="ORF">BV913_03220</name>
</gene>
<dbReference type="Proteomes" id="UP000193303">
    <property type="component" value="Unassembled WGS sequence"/>
</dbReference>
<dbReference type="SMART" id="SM00867">
    <property type="entry name" value="YceI"/>
    <property type="match status" value="1"/>
</dbReference>
<feature type="domain" description="Lipid/polyisoprenoid-binding YceI-like" evidence="2">
    <location>
        <begin position="21"/>
        <end position="185"/>
    </location>
</feature>
<evidence type="ECO:0000313" key="6">
    <source>
        <dbReference type="Proteomes" id="UP000193346"/>
    </source>
</evidence>
<evidence type="ECO:0000313" key="4">
    <source>
        <dbReference type="EMBL" id="OSI36178.1"/>
    </source>
</evidence>
<dbReference type="PANTHER" id="PTHR34406">
    <property type="entry name" value="PROTEIN YCEI"/>
    <property type="match status" value="1"/>
</dbReference>
<sequence length="187" mass="20436">MKKIISALCLSALAATVGAATYKIDGHHTNARFGIDHFKTSTNVGGFYNLSGTLEFDPAKRTGSIDLSIPVDSIQSGSQEFTNHLKSADLFNAAKYPEIRFTSTKFNFNGRKLLSVDGKLTMLGKTHPVKLKAQKFNCYDSPILKTQVCGGDFTATIDRTKWGMNYLLDAGITKHVSLNIQIEAGKK</sequence>
<dbReference type="InterPro" id="IPR007372">
    <property type="entry name" value="Lipid/polyisoprenoid-bd_YceI"/>
</dbReference>
<proteinExistence type="predicted"/>
<dbReference type="InterPro" id="IPR036761">
    <property type="entry name" value="TTHA0802/YceI-like_sf"/>
</dbReference>
<dbReference type="STRING" id="1931275.BV914_06995"/>
<evidence type="ECO:0000256" key="1">
    <source>
        <dbReference type="SAM" id="SignalP"/>
    </source>
</evidence>
<feature type="signal peptide" evidence="1">
    <location>
        <begin position="1"/>
        <end position="19"/>
    </location>
</feature>
<reference evidence="3 6" key="2">
    <citation type="submission" date="2017-01" db="EMBL/GenBank/DDBJ databases">
        <authorList>
            <person name="Wolfgang W.J."/>
            <person name="Cole J."/>
            <person name="Wroblewski D."/>
            <person name="Mcginnis J."/>
            <person name="Musser K.A."/>
        </authorList>
    </citation>
    <scope>NUCLEOTIDE SEQUENCE</scope>
    <source>
        <strain evidence="3">124861</strain>
        <strain evidence="4 6">93087</strain>
    </source>
</reference>
<reference evidence="5" key="1">
    <citation type="submission" date="2017-01" db="EMBL/GenBank/DDBJ databases">
        <authorList>
            <person name="Mah S.A."/>
            <person name="Swanson W.J."/>
            <person name="Moy G.W."/>
            <person name="Vacquier V.D."/>
        </authorList>
    </citation>
    <scope>NUCLEOTIDE SEQUENCE [LARGE SCALE GENOMIC DNA]</scope>
    <source>
        <strain evidence="5">124861</strain>
    </source>
</reference>
<evidence type="ECO:0000259" key="2">
    <source>
        <dbReference type="SMART" id="SM00867"/>
    </source>
</evidence>
<dbReference type="EMBL" id="MTAC01000005">
    <property type="protein sequence ID" value="OSI36178.1"/>
    <property type="molecule type" value="Genomic_DNA"/>
</dbReference>
<dbReference type="OrthoDB" id="9811006at2"/>